<dbReference type="Proteomes" id="UP001396334">
    <property type="component" value="Unassembled WGS sequence"/>
</dbReference>
<proteinExistence type="predicted"/>
<organism evidence="1 2">
    <name type="scientific">Hibiscus sabdariffa</name>
    <name type="common">roselle</name>
    <dbReference type="NCBI Taxonomy" id="183260"/>
    <lineage>
        <taxon>Eukaryota</taxon>
        <taxon>Viridiplantae</taxon>
        <taxon>Streptophyta</taxon>
        <taxon>Embryophyta</taxon>
        <taxon>Tracheophyta</taxon>
        <taxon>Spermatophyta</taxon>
        <taxon>Magnoliopsida</taxon>
        <taxon>eudicotyledons</taxon>
        <taxon>Gunneridae</taxon>
        <taxon>Pentapetalae</taxon>
        <taxon>rosids</taxon>
        <taxon>malvids</taxon>
        <taxon>Malvales</taxon>
        <taxon>Malvaceae</taxon>
        <taxon>Malvoideae</taxon>
        <taxon>Hibiscus</taxon>
    </lineage>
</organism>
<accession>A0ABR2RE73</accession>
<reference evidence="1 2" key="1">
    <citation type="journal article" date="2024" name="G3 (Bethesda)">
        <title>Genome assembly of Hibiscus sabdariffa L. provides insights into metabolisms of medicinal natural products.</title>
        <authorList>
            <person name="Kim T."/>
        </authorList>
    </citation>
    <scope>NUCLEOTIDE SEQUENCE [LARGE SCALE GENOMIC DNA]</scope>
    <source>
        <strain evidence="1">TK-2024</strain>
        <tissue evidence="1">Old leaves</tissue>
    </source>
</reference>
<gene>
    <name evidence="1" type="ORF">V6N11_044114</name>
</gene>
<keyword evidence="2" id="KW-1185">Reference proteome</keyword>
<evidence type="ECO:0000313" key="1">
    <source>
        <dbReference type="EMBL" id="KAK9011260.1"/>
    </source>
</evidence>
<protein>
    <submittedName>
        <fullName evidence="1">Uncharacterized protein</fullName>
    </submittedName>
</protein>
<comment type="caution">
    <text evidence="1">The sequence shown here is derived from an EMBL/GenBank/DDBJ whole genome shotgun (WGS) entry which is preliminary data.</text>
</comment>
<dbReference type="EMBL" id="JBBPBN010000023">
    <property type="protein sequence ID" value="KAK9011260.1"/>
    <property type="molecule type" value="Genomic_DNA"/>
</dbReference>
<evidence type="ECO:0000313" key="2">
    <source>
        <dbReference type="Proteomes" id="UP001396334"/>
    </source>
</evidence>
<sequence length="115" mass="12850">MHPGSTSKVGSSGIRVGKGVRRMLRLGLKYEVGWILRQARRWPYLNGQVLLLINQLEELVSRGNDKEALGVRGIEEDDPGDFRVLRMVNGMDAGVPEMAFERIELMLGMTLGRLA</sequence>
<name>A0ABR2RE73_9ROSI</name>